<dbReference type="Gene3D" id="3.40.50.2000">
    <property type="entry name" value="Glycogen Phosphorylase B"/>
    <property type="match status" value="1"/>
</dbReference>
<proteinExistence type="inferred from homology"/>
<evidence type="ECO:0000256" key="1">
    <source>
        <dbReference type="ARBA" id="ARBA00006962"/>
    </source>
</evidence>
<gene>
    <name evidence="5" type="ORF">JV16_02671</name>
</gene>
<comment type="similarity">
    <text evidence="1">Belongs to the glycosyltransferase 28 family.</text>
</comment>
<dbReference type="EMBL" id="JXTG01000023">
    <property type="protein sequence ID" value="KIP20153.1"/>
    <property type="molecule type" value="Genomic_DNA"/>
</dbReference>
<sequence length="370" mass="43843">MMNILVLPLFQMSSGHHQVADALIYSLQHRFPNVSCEKLDFLSYCNEQMERRVADFYLRWISLSPHSYEWMYQRWMKKFEQPAMEPWLLYFEKKMKRLLQEKKPDLVICTHSFPSHVLQRLKQKGAVTVPVINVYTDFFLSGIWGKTAIDYHFVPHEEAKRSLCTRFRIERHRVIVTGIPIHEHIVPAQKIKRRMNKHILVAGGNQGLGKMKQFLKNANHSQLTYSVLCGKNENLYEELKSWNDPRIRPFRYISDRAKMNELYDEVDAVVTKPGGVTMSEVLAKKLPAFTLSYLPGQEQINLHYLRKKGLIYLLRDNEPYDQQLMRILTNDEEMNELEERIESYWLGREKTAQEALAEWIETNIYAMKKR</sequence>
<dbReference type="RefSeq" id="WP_021095836.1">
    <property type="nucleotide sequence ID" value="NZ_ANOC01000064.1"/>
</dbReference>
<evidence type="ECO:0000313" key="5">
    <source>
        <dbReference type="EMBL" id="KIP20153.1"/>
    </source>
</evidence>
<protein>
    <submittedName>
        <fullName evidence="5">Processive diacylglycerol glucosyltransferase</fullName>
        <ecNumber evidence="5">2.4.1.-</ecNumber>
    </submittedName>
</protein>
<dbReference type="PATRIC" id="fig|265546.4.peg.2685"/>
<dbReference type="GO" id="GO:0009247">
    <property type="term" value="P:glycolipid biosynthetic process"/>
    <property type="evidence" value="ECO:0007669"/>
    <property type="project" value="InterPro"/>
</dbReference>
<keyword evidence="6" id="KW-1185">Reference proteome</keyword>
<reference evidence="5 6" key="1">
    <citation type="submission" date="2015-01" db="EMBL/GenBank/DDBJ databases">
        <title>Genome sequence of Anoxybacillus ayderensis strain AB04.</title>
        <authorList>
            <person name="Belduz A.O."/>
            <person name="Canakci S."/>
            <person name="Chan K.-G."/>
            <person name="Kahar U.M."/>
            <person name="Yaakob A.S."/>
            <person name="Chan C.S."/>
            <person name="Goh K.M."/>
        </authorList>
    </citation>
    <scope>NUCLEOTIDE SEQUENCE [LARGE SCALE GENOMIC DNA]</scope>
    <source>
        <strain evidence="5 6">AB04</strain>
    </source>
</reference>
<dbReference type="GO" id="GO:0016758">
    <property type="term" value="F:hexosyltransferase activity"/>
    <property type="evidence" value="ECO:0007669"/>
    <property type="project" value="InterPro"/>
</dbReference>
<dbReference type="GO" id="GO:0016020">
    <property type="term" value="C:membrane"/>
    <property type="evidence" value="ECO:0007669"/>
    <property type="project" value="GOC"/>
</dbReference>
<dbReference type="Pfam" id="PF06925">
    <property type="entry name" value="MGDG_synth"/>
    <property type="match status" value="1"/>
</dbReference>
<dbReference type="EC" id="2.4.1.-" evidence="5"/>
<dbReference type="Proteomes" id="UP000032047">
    <property type="component" value="Unassembled WGS sequence"/>
</dbReference>
<dbReference type="InterPro" id="IPR050519">
    <property type="entry name" value="Glycosyltransf_28_UgtP"/>
</dbReference>
<keyword evidence="2 5" id="KW-0328">Glycosyltransferase</keyword>
<organism evidence="5 6">
    <name type="scientific">Anoxybacillus ayderensis</name>
    <dbReference type="NCBI Taxonomy" id="265546"/>
    <lineage>
        <taxon>Bacteria</taxon>
        <taxon>Bacillati</taxon>
        <taxon>Bacillota</taxon>
        <taxon>Bacilli</taxon>
        <taxon>Bacillales</taxon>
        <taxon>Anoxybacillaceae</taxon>
        <taxon>Anoxybacillus</taxon>
    </lineage>
</organism>
<comment type="caution">
    <text evidence="5">The sequence shown here is derived from an EMBL/GenBank/DDBJ whole genome shotgun (WGS) entry which is preliminary data.</text>
</comment>
<evidence type="ECO:0000256" key="2">
    <source>
        <dbReference type="ARBA" id="ARBA00022676"/>
    </source>
</evidence>
<dbReference type="AlphaFoldDB" id="A0A0D0HQJ7"/>
<dbReference type="SUPFAM" id="SSF53756">
    <property type="entry name" value="UDP-Glycosyltransferase/glycogen phosphorylase"/>
    <property type="match status" value="1"/>
</dbReference>
<evidence type="ECO:0000313" key="6">
    <source>
        <dbReference type="Proteomes" id="UP000032047"/>
    </source>
</evidence>
<evidence type="ECO:0000256" key="3">
    <source>
        <dbReference type="ARBA" id="ARBA00022679"/>
    </source>
</evidence>
<name>A0A0D0HQJ7_9BACL</name>
<keyword evidence="3 5" id="KW-0808">Transferase</keyword>
<dbReference type="PANTHER" id="PTHR43025:SF3">
    <property type="entry name" value="MONOGALACTOSYLDIACYLGLYCEROL SYNTHASE 1, CHLOROPLASTIC"/>
    <property type="match status" value="1"/>
</dbReference>
<feature type="domain" description="Diacylglycerol glucosyltransferase N-terminal" evidence="4">
    <location>
        <begin position="16"/>
        <end position="181"/>
    </location>
</feature>
<dbReference type="InterPro" id="IPR009695">
    <property type="entry name" value="Diacylglyc_glucosyltr_N"/>
</dbReference>
<accession>A0A0D0HQJ7</accession>
<dbReference type="PANTHER" id="PTHR43025">
    <property type="entry name" value="MONOGALACTOSYLDIACYLGLYCEROL SYNTHASE"/>
    <property type="match status" value="1"/>
</dbReference>
<evidence type="ECO:0000259" key="4">
    <source>
        <dbReference type="Pfam" id="PF06925"/>
    </source>
</evidence>